<keyword evidence="3" id="KW-1185">Reference proteome</keyword>
<proteinExistence type="predicted"/>
<name>A0A1G4BNW3_9PEZI</name>
<evidence type="ECO:0000256" key="1">
    <source>
        <dbReference type="SAM" id="Phobius"/>
    </source>
</evidence>
<dbReference type="AlphaFoldDB" id="A0A1G4BNW3"/>
<comment type="caution">
    <text evidence="2">The sequence shown here is derived from an EMBL/GenBank/DDBJ whole genome shotgun (WGS) entry which is preliminary data.</text>
</comment>
<gene>
    <name evidence="2" type="ORF">CORC01_01488</name>
</gene>
<evidence type="ECO:0000313" key="3">
    <source>
        <dbReference type="Proteomes" id="UP000176998"/>
    </source>
</evidence>
<keyword evidence="1" id="KW-0812">Transmembrane</keyword>
<keyword evidence="1" id="KW-1133">Transmembrane helix</keyword>
<dbReference type="EMBL" id="MJBS01000008">
    <property type="protein sequence ID" value="OHF03104.1"/>
    <property type="molecule type" value="Genomic_DNA"/>
</dbReference>
<feature type="transmembrane region" description="Helical" evidence="1">
    <location>
        <begin position="39"/>
        <end position="61"/>
    </location>
</feature>
<accession>A0A1G4BNW3</accession>
<reference evidence="2 3" key="1">
    <citation type="submission" date="2016-09" db="EMBL/GenBank/DDBJ databases">
        <authorList>
            <person name="Capua I."/>
            <person name="De Benedictis P."/>
            <person name="Joannis T."/>
            <person name="Lombin L.H."/>
            <person name="Cattoli G."/>
        </authorList>
    </citation>
    <scope>NUCLEOTIDE SEQUENCE [LARGE SCALE GENOMIC DNA]</scope>
    <source>
        <strain evidence="2 3">IMI 309357</strain>
    </source>
</reference>
<evidence type="ECO:0000313" key="2">
    <source>
        <dbReference type="EMBL" id="OHF03104.1"/>
    </source>
</evidence>
<dbReference type="GeneID" id="34554653"/>
<dbReference type="Proteomes" id="UP000176998">
    <property type="component" value="Unassembled WGS sequence"/>
</dbReference>
<dbReference type="RefSeq" id="XP_022480242.1">
    <property type="nucleotide sequence ID" value="XM_022613143.1"/>
</dbReference>
<organism evidence="2 3">
    <name type="scientific">Colletotrichum orchidophilum</name>
    <dbReference type="NCBI Taxonomy" id="1209926"/>
    <lineage>
        <taxon>Eukaryota</taxon>
        <taxon>Fungi</taxon>
        <taxon>Dikarya</taxon>
        <taxon>Ascomycota</taxon>
        <taxon>Pezizomycotina</taxon>
        <taxon>Sordariomycetes</taxon>
        <taxon>Hypocreomycetidae</taxon>
        <taxon>Glomerellales</taxon>
        <taxon>Glomerellaceae</taxon>
        <taxon>Colletotrichum</taxon>
    </lineage>
</organism>
<sequence length="120" mass="13677">MPDRAEKRELRGDCTIKNLEHSETPCHPAWRGRLLRGELLLVTAPIFIFACPVIVVGTVGMSRYTVFFPRMTAKRIDAQVEEYLHSVAKEVIKTINPTLRSVRTSLLREVVPRDGRGYVE</sequence>
<protein>
    <submittedName>
        <fullName evidence="2">Uncharacterized protein</fullName>
    </submittedName>
</protein>
<keyword evidence="1" id="KW-0472">Membrane</keyword>